<protein>
    <submittedName>
        <fullName evidence="2">Glycine-rich protein</fullName>
    </submittedName>
</protein>
<name>A0A1D1Z115_9ARAE</name>
<evidence type="ECO:0000256" key="1">
    <source>
        <dbReference type="SAM" id="Phobius"/>
    </source>
</evidence>
<feature type="transmembrane region" description="Helical" evidence="1">
    <location>
        <begin position="35"/>
        <end position="53"/>
    </location>
</feature>
<accession>A0A1D1Z115</accession>
<sequence>LQDVTCCPELTTNSVQEKNLFLSSTAQPSSREDKMAPKVVLVAGVLMAALLLISSEVTAREMTEMAVVADASTEDAVVDHHGDYYCHYGCCGWYYKPYKKCKKCCKKHK</sequence>
<proteinExistence type="predicted"/>
<keyword evidence="1" id="KW-1133">Transmembrane helix</keyword>
<dbReference type="AlphaFoldDB" id="A0A1D1Z115"/>
<reference evidence="2" key="1">
    <citation type="submission" date="2015-07" db="EMBL/GenBank/DDBJ databases">
        <title>Transcriptome Assembly of Anthurium amnicola.</title>
        <authorList>
            <person name="Suzuki J."/>
        </authorList>
    </citation>
    <scope>NUCLEOTIDE SEQUENCE</scope>
</reference>
<organism evidence="2">
    <name type="scientific">Anthurium amnicola</name>
    <dbReference type="NCBI Taxonomy" id="1678845"/>
    <lineage>
        <taxon>Eukaryota</taxon>
        <taxon>Viridiplantae</taxon>
        <taxon>Streptophyta</taxon>
        <taxon>Embryophyta</taxon>
        <taxon>Tracheophyta</taxon>
        <taxon>Spermatophyta</taxon>
        <taxon>Magnoliopsida</taxon>
        <taxon>Liliopsida</taxon>
        <taxon>Araceae</taxon>
        <taxon>Pothoideae</taxon>
        <taxon>Potheae</taxon>
        <taxon>Anthurium</taxon>
    </lineage>
</organism>
<keyword evidence="1" id="KW-0472">Membrane</keyword>
<evidence type="ECO:0000313" key="2">
    <source>
        <dbReference type="EMBL" id="JAT60588.1"/>
    </source>
</evidence>
<keyword evidence="1" id="KW-0812">Transmembrane</keyword>
<dbReference type="EMBL" id="GDJX01007348">
    <property type="protein sequence ID" value="JAT60588.1"/>
    <property type="molecule type" value="Transcribed_RNA"/>
</dbReference>
<feature type="non-terminal residue" evidence="2">
    <location>
        <position position="1"/>
    </location>
</feature>
<gene>
    <name evidence="2" type="primary">GRP_2</name>
    <name evidence="2" type="ORF">g.94533</name>
</gene>